<dbReference type="KEGG" id="cim:CIMG_08407"/>
<sequence>MAQARALSIADSSTFSEISFPAIKPLSLFEHVSRSPTFKTDEGLHTHLQRFITKQDNVITTYMLACEHHKELRYQLDKKEFKLEEVIKTLRKAEDREEDISLLSDSEKSVKNNTSNFAEIYHPLVIQYYFQIDDMNLLKEKLWNLHAEYNMAQEDQATKYKYEMAVQDSSLLKLLENFAKYEEKILDNLTAVDNNVQ</sequence>
<name>A0A0E1RVE5_COCIM</name>
<dbReference type="Proteomes" id="UP000001261">
    <property type="component" value="Unassembled WGS sequence"/>
</dbReference>
<dbReference type="GeneID" id="4559572"/>
<dbReference type="RefSeq" id="XP_001241244.2">
    <property type="nucleotide sequence ID" value="XM_001241243.2"/>
</dbReference>
<gene>
    <name evidence="1" type="ORF">CIMG_08407</name>
</gene>
<proteinExistence type="predicted"/>
<evidence type="ECO:0000313" key="1">
    <source>
        <dbReference type="EMBL" id="EAS29661.2"/>
    </source>
</evidence>
<dbReference type="EMBL" id="GG704913">
    <property type="protein sequence ID" value="EAS29661.2"/>
    <property type="molecule type" value="Genomic_DNA"/>
</dbReference>
<dbReference type="AlphaFoldDB" id="A0A0E1RVE5"/>
<evidence type="ECO:0000313" key="2">
    <source>
        <dbReference type="Proteomes" id="UP000001261"/>
    </source>
</evidence>
<keyword evidence="2" id="KW-1185">Reference proteome</keyword>
<reference evidence="2" key="1">
    <citation type="journal article" date="2009" name="Genome Res.">
        <title>Comparative genomic analyses of the human fungal pathogens Coccidioides and their relatives.</title>
        <authorList>
            <person name="Sharpton T.J."/>
            <person name="Stajich J.E."/>
            <person name="Rounsley S.D."/>
            <person name="Gardner M.J."/>
            <person name="Wortman J.R."/>
            <person name="Jordar V.S."/>
            <person name="Maiti R."/>
            <person name="Kodira C.D."/>
            <person name="Neafsey D.E."/>
            <person name="Zeng Q."/>
            <person name="Hung C.-Y."/>
            <person name="McMahan C."/>
            <person name="Muszewska A."/>
            <person name="Grynberg M."/>
            <person name="Mandel M.A."/>
            <person name="Kellner E.M."/>
            <person name="Barker B.M."/>
            <person name="Galgiani J.N."/>
            <person name="Orbach M.J."/>
            <person name="Kirkland T.N."/>
            <person name="Cole G.T."/>
            <person name="Henn M.R."/>
            <person name="Birren B.W."/>
            <person name="Taylor J.W."/>
        </authorList>
    </citation>
    <scope>NUCLEOTIDE SEQUENCE [LARGE SCALE GENOMIC DNA]</scope>
    <source>
        <strain evidence="2">RS</strain>
    </source>
</reference>
<protein>
    <submittedName>
        <fullName evidence="1">Uncharacterized protein</fullName>
    </submittedName>
</protein>
<dbReference type="InParanoid" id="A0A0E1RVE5"/>
<accession>A0A0E1RVE5</accession>
<dbReference type="OrthoDB" id="3553547at2759"/>
<organism evidence="1 2">
    <name type="scientific">Coccidioides immitis (strain RS)</name>
    <name type="common">Valley fever fungus</name>
    <dbReference type="NCBI Taxonomy" id="246410"/>
    <lineage>
        <taxon>Eukaryota</taxon>
        <taxon>Fungi</taxon>
        <taxon>Dikarya</taxon>
        <taxon>Ascomycota</taxon>
        <taxon>Pezizomycotina</taxon>
        <taxon>Eurotiomycetes</taxon>
        <taxon>Eurotiomycetidae</taxon>
        <taxon>Onygenales</taxon>
        <taxon>Onygenaceae</taxon>
        <taxon>Coccidioides</taxon>
    </lineage>
</organism>
<dbReference type="VEuPathDB" id="FungiDB:CIMG_08407"/>
<reference evidence="2" key="2">
    <citation type="journal article" date="2010" name="Genome Res.">
        <title>Population genomic sequencing of Coccidioides fungi reveals recent hybridization and transposon control.</title>
        <authorList>
            <person name="Neafsey D.E."/>
            <person name="Barker B.M."/>
            <person name="Sharpton T.J."/>
            <person name="Stajich J.E."/>
            <person name="Park D.J."/>
            <person name="Whiston E."/>
            <person name="Hung C.-Y."/>
            <person name="McMahan C."/>
            <person name="White J."/>
            <person name="Sykes S."/>
            <person name="Heiman D."/>
            <person name="Young S."/>
            <person name="Zeng Q."/>
            <person name="Abouelleil A."/>
            <person name="Aftuck L."/>
            <person name="Bessette D."/>
            <person name="Brown A."/>
            <person name="FitzGerald M."/>
            <person name="Lui A."/>
            <person name="Macdonald J.P."/>
            <person name="Priest M."/>
            <person name="Orbach M.J."/>
            <person name="Galgiani J.N."/>
            <person name="Kirkland T.N."/>
            <person name="Cole G.T."/>
            <person name="Birren B.W."/>
            <person name="Henn M.R."/>
            <person name="Taylor J.W."/>
            <person name="Rounsley S.D."/>
        </authorList>
    </citation>
    <scope>GENOME REANNOTATION</scope>
    <source>
        <strain evidence="2">RS</strain>
    </source>
</reference>
<dbReference type="STRING" id="246410.A0A0E1RVE5"/>